<protein>
    <recommendedName>
        <fullName evidence="2">CAAX prenyl protease 2/Lysostaphin resistance protein A-like domain-containing protein</fullName>
    </recommendedName>
</protein>
<proteinExistence type="predicted"/>
<organism evidence="3">
    <name type="scientific">marine sediment metagenome</name>
    <dbReference type="NCBI Taxonomy" id="412755"/>
    <lineage>
        <taxon>unclassified sequences</taxon>
        <taxon>metagenomes</taxon>
        <taxon>ecological metagenomes</taxon>
    </lineage>
</organism>
<dbReference type="InterPro" id="IPR003675">
    <property type="entry name" value="Rce1/LyrA-like_dom"/>
</dbReference>
<dbReference type="PANTHER" id="PTHR43592:SF15">
    <property type="entry name" value="CAAX AMINO TERMINAL PROTEASE FAMILY PROTEIN"/>
    <property type="match status" value="1"/>
</dbReference>
<dbReference type="Pfam" id="PF02517">
    <property type="entry name" value="Rce1-like"/>
    <property type="match status" value="1"/>
</dbReference>
<feature type="transmembrane region" description="Helical" evidence="1">
    <location>
        <begin position="163"/>
        <end position="184"/>
    </location>
</feature>
<name>X0SR92_9ZZZZ</name>
<dbReference type="GO" id="GO:0080120">
    <property type="term" value="P:CAAX-box protein maturation"/>
    <property type="evidence" value="ECO:0007669"/>
    <property type="project" value="UniProtKB-ARBA"/>
</dbReference>
<dbReference type="GO" id="GO:0004175">
    <property type="term" value="F:endopeptidase activity"/>
    <property type="evidence" value="ECO:0007669"/>
    <property type="project" value="UniProtKB-ARBA"/>
</dbReference>
<feature type="transmembrane region" description="Helical" evidence="1">
    <location>
        <begin position="113"/>
        <end position="134"/>
    </location>
</feature>
<dbReference type="EMBL" id="BARS01009704">
    <property type="protein sequence ID" value="GAF78412.1"/>
    <property type="molecule type" value="Genomic_DNA"/>
</dbReference>
<evidence type="ECO:0000259" key="2">
    <source>
        <dbReference type="Pfam" id="PF02517"/>
    </source>
</evidence>
<feature type="non-terminal residue" evidence="3">
    <location>
        <position position="1"/>
    </location>
</feature>
<keyword evidence="1" id="KW-1133">Transmembrane helix</keyword>
<feature type="transmembrane region" description="Helical" evidence="1">
    <location>
        <begin position="82"/>
        <end position="101"/>
    </location>
</feature>
<comment type="caution">
    <text evidence="3">The sequence shown here is derived from an EMBL/GenBank/DDBJ whole genome shotgun (WGS) entry which is preliminary data.</text>
</comment>
<evidence type="ECO:0000313" key="3">
    <source>
        <dbReference type="EMBL" id="GAF78412.1"/>
    </source>
</evidence>
<feature type="transmembrane region" description="Helical" evidence="1">
    <location>
        <begin position="139"/>
        <end position="157"/>
    </location>
</feature>
<sequence>EILVLTGMLWLASRTFAGGLAGFGLRRHRLSRDLLWAVVGYLMLFPFCMVLVETTVWLLVNLRPTLQLPEHDIAVLLRQGQLSWVIQCLLWLMTCLLVPAFEEVFFRGLFQSWIRSATGMVWLPIILSGVMFALVHQPYWQFVPALAALGIALGYAYERTGSLRLVIIFHCIFNLRTLLLLGLVS</sequence>
<keyword evidence="1" id="KW-0472">Membrane</keyword>
<accession>X0SR92</accession>
<reference evidence="3" key="1">
    <citation type="journal article" date="2014" name="Front. Microbiol.">
        <title>High frequency of phylogenetically diverse reductive dehalogenase-homologous genes in deep subseafloor sedimentary metagenomes.</title>
        <authorList>
            <person name="Kawai M."/>
            <person name="Futagami T."/>
            <person name="Toyoda A."/>
            <person name="Takaki Y."/>
            <person name="Nishi S."/>
            <person name="Hori S."/>
            <person name="Arai W."/>
            <person name="Tsubouchi T."/>
            <person name="Morono Y."/>
            <person name="Uchiyama I."/>
            <person name="Ito T."/>
            <person name="Fujiyama A."/>
            <person name="Inagaki F."/>
            <person name="Takami H."/>
        </authorList>
    </citation>
    <scope>NUCLEOTIDE SEQUENCE</scope>
    <source>
        <strain evidence="3">Expedition CK06-06</strain>
    </source>
</reference>
<feature type="transmembrane region" description="Helical" evidence="1">
    <location>
        <begin position="41"/>
        <end position="62"/>
    </location>
</feature>
<evidence type="ECO:0000256" key="1">
    <source>
        <dbReference type="SAM" id="Phobius"/>
    </source>
</evidence>
<dbReference type="AlphaFoldDB" id="X0SR92"/>
<keyword evidence="1" id="KW-0812">Transmembrane</keyword>
<dbReference type="PANTHER" id="PTHR43592">
    <property type="entry name" value="CAAX AMINO TERMINAL PROTEASE"/>
    <property type="match status" value="1"/>
</dbReference>
<feature type="domain" description="CAAX prenyl protease 2/Lysostaphin resistance protein A-like" evidence="2">
    <location>
        <begin position="87"/>
        <end position="175"/>
    </location>
</feature>
<gene>
    <name evidence="3" type="ORF">S01H1_18186</name>
</gene>